<reference evidence="1 2" key="1">
    <citation type="submission" date="2024-01" db="EMBL/GenBank/DDBJ databases">
        <title>The complete chloroplast genome sequence of Lithospermum erythrorhizon: insights into the phylogenetic relationship among Boraginaceae species and the maternal lineages of purple gromwells.</title>
        <authorList>
            <person name="Okada T."/>
            <person name="Watanabe K."/>
        </authorList>
    </citation>
    <scope>NUCLEOTIDE SEQUENCE [LARGE SCALE GENOMIC DNA]</scope>
</reference>
<organism evidence="1 2">
    <name type="scientific">Lithospermum erythrorhizon</name>
    <name type="common">Purple gromwell</name>
    <name type="synonym">Lithospermum officinale var. erythrorhizon</name>
    <dbReference type="NCBI Taxonomy" id="34254"/>
    <lineage>
        <taxon>Eukaryota</taxon>
        <taxon>Viridiplantae</taxon>
        <taxon>Streptophyta</taxon>
        <taxon>Embryophyta</taxon>
        <taxon>Tracheophyta</taxon>
        <taxon>Spermatophyta</taxon>
        <taxon>Magnoliopsida</taxon>
        <taxon>eudicotyledons</taxon>
        <taxon>Gunneridae</taxon>
        <taxon>Pentapetalae</taxon>
        <taxon>asterids</taxon>
        <taxon>lamiids</taxon>
        <taxon>Boraginales</taxon>
        <taxon>Boraginaceae</taxon>
        <taxon>Boraginoideae</taxon>
        <taxon>Lithospermeae</taxon>
        <taxon>Lithospermum</taxon>
    </lineage>
</organism>
<protein>
    <recommendedName>
        <fullName evidence="3">Secreted protein</fullName>
    </recommendedName>
</protein>
<dbReference type="Proteomes" id="UP001454036">
    <property type="component" value="Unassembled WGS sequence"/>
</dbReference>
<gene>
    <name evidence="1" type="ORF">LIER_29892</name>
</gene>
<evidence type="ECO:0008006" key="3">
    <source>
        <dbReference type="Google" id="ProtNLM"/>
    </source>
</evidence>
<evidence type="ECO:0000313" key="2">
    <source>
        <dbReference type="Proteomes" id="UP001454036"/>
    </source>
</evidence>
<evidence type="ECO:0000313" key="1">
    <source>
        <dbReference type="EMBL" id="GAA0178853.1"/>
    </source>
</evidence>
<dbReference type="EMBL" id="BAABME010010452">
    <property type="protein sequence ID" value="GAA0178853.1"/>
    <property type="molecule type" value="Genomic_DNA"/>
</dbReference>
<sequence length="76" mass="8048">MDDDMAGAPPPFSSSMTLWTICLVSPCIKPAISGRCELRTSVGVLSDPMLIASQSFGGASSFCLATVSFRFRALFP</sequence>
<keyword evidence="2" id="KW-1185">Reference proteome</keyword>
<dbReference type="AlphaFoldDB" id="A0AAV3RKS0"/>
<accession>A0AAV3RKS0</accession>
<comment type="caution">
    <text evidence="1">The sequence shown here is derived from an EMBL/GenBank/DDBJ whole genome shotgun (WGS) entry which is preliminary data.</text>
</comment>
<proteinExistence type="predicted"/>
<name>A0AAV3RKS0_LITER</name>